<accession>A0AAW0K5R4</accession>
<feature type="region of interest" description="Disordered" evidence="4">
    <location>
        <begin position="105"/>
        <end position="127"/>
    </location>
</feature>
<keyword evidence="3" id="KW-0687">Ribonucleoprotein</keyword>
<dbReference type="InterPro" id="IPR013025">
    <property type="entry name" value="Ribosomal_uL23-like"/>
</dbReference>
<evidence type="ECO:0000313" key="6">
    <source>
        <dbReference type="Proteomes" id="UP001488838"/>
    </source>
</evidence>
<evidence type="ECO:0000256" key="3">
    <source>
        <dbReference type="ARBA" id="ARBA00023274"/>
    </source>
</evidence>
<keyword evidence="6" id="KW-1185">Reference proteome</keyword>
<dbReference type="EMBL" id="JBBHLL010000004">
    <property type="protein sequence ID" value="KAK7834512.1"/>
    <property type="molecule type" value="Genomic_DNA"/>
</dbReference>
<dbReference type="PANTHER" id="PTHR11620">
    <property type="entry name" value="60S RIBOSOMAL PROTEIN L23A"/>
    <property type="match status" value="1"/>
</dbReference>
<name>A0AAW0K5R4_MYOGA</name>
<protein>
    <submittedName>
        <fullName evidence="5">Uncharacterized protein</fullName>
    </submittedName>
</protein>
<sequence>MDRTEAVSFPTSSKQSATGHKRRKEAALSKSTDDTVEQFKRKDIVSWVEETQDTEKQEQLEEIGVQGQAPSLTSGHQQTTTSSVELIAKRRSSVLFAGPAEARKGLGTPAHLNQRGAETSSSGVATASSGIMSQIQTTRGKEQKNGTVKHYVECGPLFETAALGTGKQATFTAEGAGGVSDYGRGLQENTEDNTTVLAVDVKANKHQIKRAVKKLSDTDVAKVNTLIRPDGEKADVQVAPGYDVANEIRVI</sequence>
<dbReference type="AlphaFoldDB" id="A0AAW0K5R4"/>
<comment type="caution">
    <text evidence="5">The sequence shown here is derived from an EMBL/GenBank/DDBJ whole genome shotgun (WGS) entry which is preliminary data.</text>
</comment>
<keyword evidence="2" id="KW-0689">Ribosomal protein</keyword>
<feature type="compositionally biased region" description="Low complexity" evidence="4">
    <location>
        <begin position="116"/>
        <end position="127"/>
    </location>
</feature>
<dbReference type="GO" id="GO:0003735">
    <property type="term" value="F:structural constituent of ribosome"/>
    <property type="evidence" value="ECO:0007669"/>
    <property type="project" value="InterPro"/>
</dbReference>
<dbReference type="InterPro" id="IPR012678">
    <property type="entry name" value="Ribosomal_uL23/eL15/eS24_sf"/>
</dbReference>
<dbReference type="Gene3D" id="3.30.70.330">
    <property type="match status" value="1"/>
</dbReference>
<gene>
    <name evidence="5" type="ORF">U0070_017698</name>
</gene>
<evidence type="ECO:0000313" key="5">
    <source>
        <dbReference type="EMBL" id="KAK7834512.1"/>
    </source>
</evidence>
<organism evidence="5 6">
    <name type="scientific">Myodes glareolus</name>
    <name type="common">Bank vole</name>
    <name type="synonym">Clethrionomys glareolus</name>
    <dbReference type="NCBI Taxonomy" id="447135"/>
    <lineage>
        <taxon>Eukaryota</taxon>
        <taxon>Metazoa</taxon>
        <taxon>Chordata</taxon>
        <taxon>Craniata</taxon>
        <taxon>Vertebrata</taxon>
        <taxon>Euteleostomi</taxon>
        <taxon>Mammalia</taxon>
        <taxon>Eutheria</taxon>
        <taxon>Euarchontoglires</taxon>
        <taxon>Glires</taxon>
        <taxon>Rodentia</taxon>
        <taxon>Myomorpha</taxon>
        <taxon>Muroidea</taxon>
        <taxon>Cricetidae</taxon>
        <taxon>Arvicolinae</taxon>
        <taxon>Myodes</taxon>
    </lineage>
</organism>
<evidence type="ECO:0000256" key="1">
    <source>
        <dbReference type="ARBA" id="ARBA00006700"/>
    </source>
</evidence>
<dbReference type="GO" id="GO:0044391">
    <property type="term" value="C:ribosomal subunit"/>
    <property type="evidence" value="ECO:0007669"/>
    <property type="project" value="UniProtKB-ARBA"/>
</dbReference>
<comment type="similarity">
    <text evidence="1">Belongs to the universal ribosomal protein uL23 family.</text>
</comment>
<evidence type="ECO:0000256" key="2">
    <source>
        <dbReference type="ARBA" id="ARBA00022980"/>
    </source>
</evidence>
<dbReference type="GO" id="GO:0022626">
    <property type="term" value="C:cytosolic ribosome"/>
    <property type="evidence" value="ECO:0007669"/>
    <property type="project" value="UniProtKB-ARBA"/>
</dbReference>
<feature type="compositionally biased region" description="Polar residues" evidence="4">
    <location>
        <begin position="9"/>
        <end position="18"/>
    </location>
</feature>
<dbReference type="InterPro" id="IPR012677">
    <property type="entry name" value="Nucleotide-bd_a/b_plait_sf"/>
</dbReference>
<feature type="region of interest" description="Disordered" evidence="4">
    <location>
        <begin position="50"/>
        <end position="79"/>
    </location>
</feature>
<dbReference type="Proteomes" id="UP001488838">
    <property type="component" value="Unassembled WGS sequence"/>
</dbReference>
<proteinExistence type="inferred from homology"/>
<dbReference type="Pfam" id="PF00276">
    <property type="entry name" value="Ribosomal_L23"/>
    <property type="match status" value="1"/>
</dbReference>
<dbReference type="GO" id="GO:0006412">
    <property type="term" value="P:translation"/>
    <property type="evidence" value="ECO:0007669"/>
    <property type="project" value="InterPro"/>
</dbReference>
<reference evidence="5 6" key="1">
    <citation type="journal article" date="2023" name="bioRxiv">
        <title>Conserved and derived expression patterns and positive selection on dental genes reveal complex evolutionary context of ever-growing rodent molars.</title>
        <authorList>
            <person name="Calamari Z.T."/>
            <person name="Song A."/>
            <person name="Cohen E."/>
            <person name="Akter M."/>
            <person name="Roy R.D."/>
            <person name="Hallikas O."/>
            <person name="Christensen M.M."/>
            <person name="Li P."/>
            <person name="Marangoni P."/>
            <person name="Jernvall J."/>
            <person name="Klein O.D."/>
        </authorList>
    </citation>
    <scope>NUCLEOTIDE SEQUENCE [LARGE SCALE GENOMIC DNA]</scope>
    <source>
        <strain evidence="5">V071</strain>
    </source>
</reference>
<feature type="region of interest" description="Disordered" evidence="4">
    <location>
        <begin position="1"/>
        <end position="36"/>
    </location>
</feature>
<dbReference type="SUPFAM" id="SSF54189">
    <property type="entry name" value="Ribosomal proteins S24e, L23 and L15e"/>
    <property type="match status" value="1"/>
</dbReference>
<evidence type="ECO:0000256" key="4">
    <source>
        <dbReference type="SAM" id="MobiDB-lite"/>
    </source>
</evidence>
<feature type="compositionally biased region" description="Polar residues" evidence="4">
    <location>
        <begin position="68"/>
        <end position="79"/>
    </location>
</feature>
<feature type="compositionally biased region" description="Basic and acidic residues" evidence="4">
    <location>
        <begin position="25"/>
        <end position="36"/>
    </location>
</feature>